<gene>
    <name evidence="1" type="ORF">DPMN_042707</name>
</gene>
<reference evidence="1" key="2">
    <citation type="submission" date="2020-11" db="EMBL/GenBank/DDBJ databases">
        <authorList>
            <person name="McCartney M.A."/>
            <person name="Auch B."/>
            <person name="Kono T."/>
            <person name="Mallez S."/>
            <person name="Becker A."/>
            <person name="Gohl D.M."/>
            <person name="Silverstein K.A.T."/>
            <person name="Koren S."/>
            <person name="Bechman K.B."/>
            <person name="Herman A."/>
            <person name="Abrahante J.E."/>
            <person name="Garbe J."/>
        </authorList>
    </citation>
    <scope>NUCLEOTIDE SEQUENCE</scope>
    <source>
        <strain evidence="1">Duluth1</strain>
        <tissue evidence="1">Whole animal</tissue>
    </source>
</reference>
<organism evidence="1 2">
    <name type="scientific">Dreissena polymorpha</name>
    <name type="common">Zebra mussel</name>
    <name type="synonym">Mytilus polymorpha</name>
    <dbReference type="NCBI Taxonomy" id="45954"/>
    <lineage>
        <taxon>Eukaryota</taxon>
        <taxon>Metazoa</taxon>
        <taxon>Spiralia</taxon>
        <taxon>Lophotrochozoa</taxon>
        <taxon>Mollusca</taxon>
        <taxon>Bivalvia</taxon>
        <taxon>Autobranchia</taxon>
        <taxon>Heteroconchia</taxon>
        <taxon>Euheterodonta</taxon>
        <taxon>Imparidentia</taxon>
        <taxon>Neoheterodontei</taxon>
        <taxon>Myida</taxon>
        <taxon>Dreissenoidea</taxon>
        <taxon>Dreissenidae</taxon>
        <taxon>Dreissena</taxon>
    </lineage>
</organism>
<dbReference type="Proteomes" id="UP000828390">
    <property type="component" value="Unassembled WGS sequence"/>
</dbReference>
<comment type="caution">
    <text evidence="1">The sequence shown here is derived from an EMBL/GenBank/DDBJ whole genome shotgun (WGS) entry which is preliminary data.</text>
</comment>
<name>A0A9D4D1A1_DREPO</name>
<reference evidence="1" key="1">
    <citation type="journal article" date="2019" name="bioRxiv">
        <title>The Genome of the Zebra Mussel, Dreissena polymorpha: A Resource for Invasive Species Research.</title>
        <authorList>
            <person name="McCartney M.A."/>
            <person name="Auch B."/>
            <person name="Kono T."/>
            <person name="Mallez S."/>
            <person name="Zhang Y."/>
            <person name="Obille A."/>
            <person name="Becker A."/>
            <person name="Abrahante J.E."/>
            <person name="Garbe J."/>
            <person name="Badalamenti J.P."/>
            <person name="Herman A."/>
            <person name="Mangelson H."/>
            <person name="Liachko I."/>
            <person name="Sullivan S."/>
            <person name="Sone E.D."/>
            <person name="Koren S."/>
            <person name="Silverstein K.A.T."/>
            <person name="Beckman K.B."/>
            <person name="Gohl D.M."/>
        </authorList>
    </citation>
    <scope>NUCLEOTIDE SEQUENCE</scope>
    <source>
        <strain evidence="1">Duluth1</strain>
        <tissue evidence="1">Whole animal</tissue>
    </source>
</reference>
<sequence length="60" mass="6889">MRHFGPHPQTKWCVSVVQPLWAPKKRSAPWVKGMGVSSEKRQIPSPVIEEWKPVERPISS</sequence>
<dbReference type="EMBL" id="JAIWYP010000011">
    <property type="protein sequence ID" value="KAH3736145.1"/>
    <property type="molecule type" value="Genomic_DNA"/>
</dbReference>
<protein>
    <submittedName>
        <fullName evidence="1">Uncharacterized protein</fullName>
    </submittedName>
</protein>
<proteinExistence type="predicted"/>
<keyword evidence="2" id="KW-1185">Reference proteome</keyword>
<evidence type="ECO:0000313" key="2">
    <source>
        <dbReference type="Proteomes" id="UP000828390"/>
    </source>
</evidence>
<evidence type="ECO:0000313" key="1">
    <source>
        <dbReference type="EMBL" id="KAH3736145.1"/>
    </source>
</evidence>
<dbReference type="AlphaFoldDB" id="A0A9D4D1A1"/>
<accession>A0A9D4D1A1</accession>